<dbReference type="Proteomes" id="UP000622245">
    <property type="component" value="Unassembled WGS sequence"/>
</dbReference>
<dbReference type="PANTHER" id="PTHR37314">
    <property type="entry name" value="SLR0142 PROTEIN"/>
    <property type="match status" value="1"/>
</dbReference>
<feature type="transmembrane region" description="Helical" evidence="1">
    <location>
        <begin position="58"/>
        <end position="79"/>
    </location>
</feature>
<keyword evidence="1" id="KW-0812">Transmembrane</keyword>
<gene>
    <name evidence="2" type="ORF">JM949_17750</name>
</gene>
<keyword evidence="1" id="KW-1133">Transmembrane helix</keyword>
<name>A0ABS1YI53_9ACTN</name>
<dbReference type="Pfam" id="PF06912">
    <property type="entry name" value="DUF1275"/>
    <property type="match status" value="1"/>
</dbReference>
<evidence type="ECO:0000313" key="2">
    <source>
        <dbReference type="EMBL" id="MBM0277105.1"/>
    </source>
</evidence>
<sequence>MRAPSSRATAWLLVALAAASGCVDVICLARLNGYFASVITGNLVHFGHALATGDARSIAGAVVAVGGYAVGVAAATVPLRHTPPGWNRPTAVVTSVEAVLLLAFTVGWSACSARPGYGFGLVLLGTAAGASGIQSVITVAAGVRGASTTYLTGSLTELVRRRVVDPHRFADVGGVGRLAGLVVGAVLGTVVLRTAPTWASVPAAALVVAVITVAVGLTRRAVAAAEQHADPGHGQDVFGS</sequence>
<dbReference type="RefSeq" id="WP_203149548.1">
    <property type="nucleotide sequence ID" value="NZ_JAEVHL010000085.1"/>
</dbReference>
<feature type="transmembrane region" description="Helical" evidence="1">
    <location>
        <begin position="91"/>
        <end position="111"/>
    </location>
</feature>
<reference evidence="2 3" key="1">
    <citation type="submission" date="2021-01" db="EMBL/GenBank/DDBJ databases">
        <title>Draft genome sequence of Micromonospora sp. strain STR1s_6.</title>
        <authorList>
            <person name="Karlyshev A."/>
            <person name="Jawad R."/>
        </authorList>
    </citation>
    <scope>NUCLEOTIDE SEQUENCE [LARGE SCALE GENOMIC DNA]</scope>
    <source>
        <strain evidence="2 3">STR1S-6</strain>
    </source>
</reference>
<comment type="caution">
    <text evidence="2">The sequence shown here is derived from an EMBL/GenBank/DDBJ whole genome shotgun (WGS) entry which is preliminary data.</text>
</comment>
<proteinExistence type="predicted"/>
<dbReference type="PROSITE" id="PS51257">
    <property type="entry name" value="PROKAR_LIPOPROTEIN"/>
    <property type="match status" value="1"/>
</dbReference>
<keyword evidence="3" id="KW-1185">Reference proteome</keyword>
<feature type="transmembrane region" description="Helical" evidence="1">
    <location>
        <begin position="198"/>
        <end position="217"/>
    </location>
</feature>
<evidence type="ECO:0000256" key="1">
    <source>
        <dbReference type="SAM" id="Phobius"/>
    </source>
</evidence>
<organism evidence="2 3">
    <name type="scientific">Micromonospora tarensis</name>
    <dbReference type="NCBI Taxonomy" id="2806100"/>
    <lineage>
        <taxon>Bacteria</taxon>
        <taxon>Bacillati</taxon>
        <taxon>Actinomycetota</taxon>
        <taxon>Actinomycetes</taxon>
        <taxon>Micromonosporales</taxon>
        <taxon>Micromonosporaceae</taxon>
        <taxon>Micromonospora</taxon>
    </lineage>
</organism>
<dbReference type="EMBL" id="JAEVHL010000085">
    <property type="protein sequence ID" value="MBM0277105.1"/>
    <property type="molecule type" value="Genomic_DNA"/>
</dbReference>
<dbReference type="PANTHER" id="PTHR37314:SF4">
    <property type="entry name" value="UPF0700 TRANSMEMBRANE PROTEIN YOAK"/>
    <property type="match status" value="1"/>
</dbReference>
<accession>A0ABS1YI53</accession>
<feature type="transmembrane region" description="Helical" evidence="1">
    <location>
        <begin position="169"/>
        <end position="192"/>
    </location>
</feature>
<evidence type="ECO:0000313" key="3">
    <source>
        <dbReference type="Proteomes" id="UP000622245"/>
    </source>
</evidence>
<protein>
    <submittedName>
        <fullName evidence="2">DUF1275 domain-containing protein</fullName>
    </submittedName>
</protein>
<keyword evidence="1" id="KW-0472">Membrane</keyword>
<dbReference type="InterPro" id="IPR010699">
    <property type="entry name" value="DUF1275"/>
</dbReference>